<dbReference type="PANTHER" id="PTHR47969">
    <property type="entry name" value="CHROMOSOME-ASSOCIATED KINESIN KIF4A-RELATED"/>
    <property type="match status" value="1"/>
</dbReference>
<feature type="region of interest" description="Disordered" evidence="8">
    <location>
        <begin position="872"/>
        <end position="894"/>
    </location>
</feature>
<dbReference type="Proteomes" id="UP001527925">
    <property type="component" value="Unassembled WGS sequence"/>
</dbReference>
<evidence type="ECO:0000313" key="10">
    <source>
        <dbReference type="EMBL" id="KAL2916566.1"/>
    </source>
</evidence>
<comment type="similarity">
    <text evidence="6">Belongs to the TRAFAC class myosin-kinesin ATPase superfamily. Kinesin family.</text>
</comment>
<evidence type="ECO:0000256" key="7">
    <source>
        <dbReference type="SAM" id="Coils"/>
    </source>
</evidence>
<feature type="coiled-coil region" evidence="7">
    <location>
        <begin position="1059"/>
        <end position="1122"/>
    </location>
</feature>
<evidence type="ECO:0000259" key="9">
    <source>
        <dbReference type="PROSITE" id="PS50067"/>
    </source>
</evidence>
<name>A0ABR4NAM8_9FUNG</name>
<evidence type="ECO:0000256" key="2">
    <source>
        <dbReference type="ARBA" id="ARBA00022490"/>
    </source>
</evidence>
<dbReference type="PROSITE" id="PS50067">
    <property type="entry name" value="KINESIN_MOTOR_2"/>
    <property type="match status" value="1"/>
</dbReference>
<dbReference type="Pfam" id="PF25764">
    <property type="entry name" value="KIF21A_4th"/>
    <property type="match status" value="1"/>
</dbReference>
<feature type="region of interest" description="Disordered" evidence="8">
    <location>
        <begin position="127"/>
        <end position="170"/>
    </location>
</feature>
<dbReference type="InterPro" id="IPR036961">
    <property type="entry name" value="Kinesin_motor_dom_sf"/>
</dbReference>
<evidence type="ECO:0000256" key="1">
    <source>
        <dbReference type="ARBA" id="ARBA00004496"/>
    </source>
</evidence>
<dbReference type="InterPro" id="IPR019821">
    <property type="entry name" value="Kinesin_motor_CS"/>
</dbReference>
<gene>
    <name evidence="10" type="ORF">HK105_203999</name>
</gene>
<evidence type="ECO:0000256" key="4">
    <source>
        <dbReference type="ARBA" id="ARBA00022840"/>
    </source>
</evidence>
<feature type="binding site" evidence="6">
    <location>
        <begin position="215"/>
        <end position="222"/>
    </location>
    <ligand>
        <name>ATP</name>
        <dbReference type="ChEBI" id="CHEBI:30616"/>
    </ligand>
</feature>
<dbReference type="InterPro" id="IPR027640">
    <property type="entry name" value="Kinesin-like_fam"/>
</dbReference>
<feature type="coiled-coil region" evidence="7">
    <location>
        <begin position="637"/>
        <end position="702"/>
    </location>
</feature>
<dbReference type="PRINTS" id="PR00380">
    <property type="entry name" value="KINESINHEAVY"/>
</dbReference>
<feature type="region of interest" description="Disordered" evidence="8">
    <location>
        <begin position="993"/>
        <end position="1036"/>
    </location>
</feature>
<feature type="region of interest" description="Disordered" evidence="8">
    <location>
        <begin position="21"/>
        <end position="60"/>
    </location>
</feature>
<dbReference type="PANTHER" id="PTHR47969:SF15">
    <property type="entry name" value="CHROMOSOME-ASSOCIATED KINESIN KIF4A-RELATED"/>
    <property type="match status" value="1"/>
</dbReference>
<feature type="domain" description="Kinesin motor" evidence="9">
    <location>
        <begin position="137"/>
        <end position="460"/>
    </location>
</feature>
<feature type="coiled-coil region" evidence="7">
    <location>
        <begin position="469"/>
        <end position="496"/>
    </location>
</feature>
<keyword evidence="6" id="KW-0505">Motor protein</keyword>
<evidence type="ECO:0000313" key="11">
    <source>
        <dbReference type="Proteomes" id="UP001527925"/>
    </source>
</evidence>
<dbReference type="Gene3D" id="3.40.850.10">
    <property type="entry name" value="Kinesin motor domain"/>
    <property type="match status" value="1"/>
</dbReference>
<keyword evidence="5 7" id="KW-0175">Coiled coil</keyword>
<proteinExistence type="inferred from homology"/>
<comment type="caution">
    <text evidence="10">The sequence shown here is derived from an EMBL/GenBank/DDBJ whole genome shotgun (WGS) entry which is preliminary data.</text>
</comment>
<keyword evidence="3 6" id="KW-0547">Nucleotide-binding</keyword>
<feature type="region of interest" description="Disordered" evidence="8">
    <location>
        <begin position="1319"/>
        <end position="1359"/>
    </location>
</feature>
<evidence type="ECO:0000256" key="3">
    <source>
        <dbReference type="ARBA" id="ARBA00022741"/>
    </source>
</evidence>
<organism evidence="10 11">
    <name type="scientific">Polyrhizophydium stewartii</name>
    <dbReference type="NCBI Taxonomy" id="2732419"/>
    <lineage>
        <taxon>Eukaryota</taxon>
        <taxon>Fungi</taxon>
        <taxon>Fungi incertae sedis</taxon>
        <taxon>Chytridiomycota</taxon>
        <taxon>Chytridiomycota incertae sedis</taxon>
        <taxon>Chytridiomycetes</taxon>
        <taxon>Rhizophydiales</taxon>
        <taxon>Rhizophydiales incertae sedis</taxon>
        <taxon>Polyrhizophydium</taxon>
    </lineage>
</organism>
<dbReference type="EMBL" id="JADGIZ020000016">
    <property type="protein sequence ID" value="KAL2916566.1"/>
    <property type="molecule type" value="Genomic_DNA"/>
</dbReference>
<dbReference type="InterPro" id="IPR001752">
    <property type="entry name" value="Kinesin_motor_dom"/>
</dbReference>
<dbReference type="PROSITE" id="PS00411">
    <property type="entry name" value="KINESIN_MOTOR_1"/>
    <property type="match status" value="1"/>
</dbReference>
<accession>A0ABR4NAM8</accession>
<dbReference type="InterPro" id="IPR027417">
    <property type="entry name" value="P-loop_NTPase"/>
</dbReference>
<reference evidence="10 11" key="1">
    <citation type="submission" date="2023-09" db="EMBL/GenBank/DDBJ databases">
        <title>Pangenome analysis of Batrachochytrium dendrobatidis and related Chytrids.</title>
        <authorList>
            <person name="Yacoub M.N."/>
            <person name="Stajich J.E."/>
            <person name="James T.Y."/>
        </authorList>
    </citation>
    <scope>NUCLEOTIDE SEQUENCE [LARGE SCALE GENOMIC DNA]</scope>
    <source>
        <strain evidence="10 11">JEL0888</strain>
    </source>
</reference>
<dbReference type="Pfam" id="PF00225">
    <property type="entry name" value="Kinesin"/>
    <property type="match status" value="1"/>
</dbReference>
<keyword evidence="11" id="KW-1185">Reference proteome</keyword>
<feature type="compositionally biased region" description="Low complexity" evidence="8">
    <location>
        <begin position="32"/>
        <end position="60"/>
    </location>
</feature>
<evidence type="ECO:0000256" key="8">
    <source>
        <dbReference type="SAM" id="MobiDB-lite"/>
    </source>
</evidence>
<evidence type="ECO:0000256" key="5">
    <source>
        <dbReference type="ARBA" id="ARBA00023054"/>
    </source>
</evidence>
<sequence>MPSQARALDVVRHFARAGAMLQPTPRTPPQPSAAAQPQPTQQPHQPHVQPSASPSAAVAAVTQPTGLVPLRVALRDGYGSGSRPAPRICVHIVPGEPQVVVAKDMDSAVNAAMYAAPPLAGLPLATASSSSTGAGSGAGAAPAGAPPSVSLASQAAASPGGTASGPTSGSGIRKSFTFDHVFGPEASQGHIYDSLAAPLVDQFFAGFNATILAYGQTFSGKTFTMGSSNDHRTPEPVRGIIPRIVLDVFRHIEIRDLLMPGNDQREISIRENRQGVITIAGVHEEWVATPAELLKCLERGGIERTTGDTQIHSHSSRSHAIVTITLDQIAQQAQRPEGLLARAAGDPVLLRRSKLHLVDLAGSERLKRTGAEGVRLRESVKINSGLLALGNVISVLGADRPARASETPHVPYRDSKLTRLLQDSLGGNSRTIMIACISPLEDDMDETLNTLKYAYRARKIQNKPIVNTVDQQATEMNNLQLRISELQEKLQDRSEQHAVPKLGPDSLDFDNEQWIQYFMDELKLRTIRGTNATKALQTIGKEKEELEAKLVDAEAELRAATDERQELLLRLEEAETSQARMSDVAEDARKLAVLLAEALSGASVSSADMKGAQSLIAKSSISSPAPATDDASSSATLRPLEKELHEAQKRVADLEAALAQMQEQHRMLESSHSEITLLRQINSDLKLENLTMQSEIEALRQETLMGLAPDQDVQGIVSIKILNEAASQTEPALALTNSVMPPPGTDLEFPVHISRAYPGYQEPENGGDDGAEVEAGPSVQQLTEELNVLMRAKVDLSRELSKANREAEKARHGYLDSIQRLERELDVAQRELAKAHEDQLERDQAKEKQKDEYERKLKVQETAIQKLKAKTKELERGVRDKDNSEKRLQDSQQEIEKAHAQLAAWRKKLREDAEKASEQEQRRAREVAALNREIEDDHKRIRQLEAQIELGRKKLDRKNEEIAALTRRLKDAAPTIGSVAGSVKSLRLNSLDRSAADQDRTNDETSTQFSAPDAANDVVSDADPGELLPDIPRPTLGVARDMNVSMRVKSAEIERFQAYHRITKRLREIRTKVDETEARIRDAESSLESAQGDERDQITSEIEQLRRNKTVLLRHVVELRTEKRKAEAGLPPESIAEPDAALLPLSGAGDEADYDSLVELFADDPQTIELIPRLRTASLEECRQMVVECLKRIHALQSVARDAADREQIEAQLHASTDHIAKLEQKIQRQSRVHERQLVAAEALFKAQLKELQDRIALQGRANKDGLAAGSARLFRNSTPASLNETLHNLEKDVFYYRNANKELKSKLREVVAINHRLAKGMQRQREPADPSAGPPSAAAVAAEGSGSSPPRQWSQAAE</sequence>
<keyword evidence="4 6" id="KW-0067">ATP-binding</keyword>
<protein>
    <recommendedName>
        <fullName evidence="9">Kinesin motor domain-containing protein</fullName>
    </recommendedName>
</protein>
<feature type="compositionally biased region" description="Basic and acidic residues" evidence="8">
    <location>
        <begin position="994"/>
        <end position="1003"/>
    </location>
</feature>
<evidence type="ECO:0000256" key="6">
    <source>
        <dbReference type="PROSITE-ProRule" id="PRU00283"/>
    </source>
</evidence>
<dbReference type="SMART" id="SM00129">
    <property type="entry name" value="KISc"/>
    <property type="match status" value="1"/>
</dbReference>
<feature type="coiled-coil region" evidence="7">
    <location>
        <begin position="536"/>
        <end position="577"/>
    </location>
</feature>
<keyword evidence="2" id="KW-0963">Cytoplasm</keyword>
<comment type="subcellular location">
    <subcellularLocation>
        <location evidence="1">Cytoplasm</location>
    </subcellularLocation>
</comment>
<feature type="compositionally biased region" description="Low complexity" evidence="8">
    <location>
        <begin position="1330"/>
        <end position="1351"/>
    </location>
</feature>
<dbReference type="SUPFAM" id="SSF52540">
    <property type="entry name" value="P-loop containing nucleoside triphosphate hydrolases"/>
    <property type="match status" value="1"/>
</dbReference>